<evidence type="ECO:0000259" key="5">
    <source>
        <dbReference type="Pfam" id="PF20466"/>
    </source>
</evidence>
<evidence type="ECO:0000259" key="7">
    <source>
        <dbReference type="Pfam" id="PF20473"/>
    </source>
</evidence>
<dbReference type="Pfam" id="PF20466">
    <property type="entry name" value="MmeI_TRD"/>
    <property type="match status" value="1"/>
</dbReference>
<feature type="domain" description="MmeI-like DNA-methyltransferase" evidence="7">
    <location>
        <begin position="2"/>
        <end position="109"/>
    </location>
</feature>
<comment type="caution">
    <text evidence="8">The sequence shown here is derived from an EMBL/GenBank/DDBJ whole genome shotgun (WGS) entry which is preliminary data.</text>
</comment>
<dbReference type="Pfam" id="PF20473">
    <property type="entry name" value="MmeI_Mtase"/>
    <property type="match status" value="1"/>
</dbReference>
<keyword evidence="9" id="KW-1185">Reference proteome</keyword>
<evidence type="ECO:0000313" key="9">
    <source>
        <dbReference type="Proteomes" id="UP000618931"/>
    </source>
</evidence>
<comment type="catalytic activity">
    <reaction evidence="4">
        <text>a 2'-deoxyadenosine in DNA + S-adenosyl-L-methionine = an N(6)-methyl-2'-deoxyadenosine in DNA + S-adenosyl-L-homocysteine + H(+)</text>
        <dbReference type="Rhea" id="RHEA:15197"/>
        <dbReference type="Rhea" id="RHEA-COMP:12418"/>
        <dbReference type="Rhea" id="RHEA-COMP:12419"/>
        <dbReference type="ChEBI" id="CHEBI:15378"/>
        <dbReference type="ChEBI" id="CHEBI:57856"/>
        <dbReference type="ChEBI" id="CHEBI:59789"/>
        <dbReference type="ChEBI" id="CHEBI:90615"/>
        <dbReference type="ChEBI" id="CHEBI:90616"/>
        <dbReference type="EC" id="2.1.1.72"/>
    </reaction>
</comment>
<evidence type="ECO:0000256" key="1">
    <source>
        <dbReference type="ARBA" id="ARBA00011900"/>
    </source>
</evidence>
<evidence type="ECO:0000256" key="3">
    <source>
        <dbReference type="ARBA" id="ARBA00022679"/>
    </source>
</evidence>
<evidence type="ECO:0000256" key="2">
    <source>
        <dbReference type="ARBA" id="ARBA00022603"/>
    </source>
</evidence>
<feature type="domain" description="MmeI-like target recognition" evidence="5">
    <location>
        <begin position="132"/>
        <end position="335"/>
    </location>
</feature>
<organism evidence="8 9">
    <name type="scientific">Hymenobacter ruricola</name>
    <dbReference type="NCBI Taxonomy" id="2791023"/>
    <lineage>
        <taxon>Bacteria</taxon>
        <taxon>Pseudomonadati</taxon>
        <taxon>Bacteroidota</taxon>
        <taxon>Cytophagia</taxon>
        <taxon>Cytophagales</taxon>
        <taxon>Hymenobacteraceae</taxon>
        <taxon>Hymenobacter</taxon>
    </lineage>
</organism>
<gene>
    <name evidence="8" type="ORF">I2H31_18850</name>
</gene>
<sequence length="438" mass="48904">MTAQQRQDLLGVAGAKLPGAGVLDYVAGWYLKAARFIESTAIRAAFVSTNSITQGEQVSILWGEMLNRYHMHIQFAHRTFKWNNEARGTAAVFCVIVGFGTEKRPARLFDYATPRSEPLELKVANINPYLVDGENVLVGSRSRPLSPVPAMVSGNKPIDGGNYLFTPERKEEFLRKEPQAAPYFKRWLGGEEFINGTERWCLWLGDASPTELSKLPEAKKLIEAVRVFRDSSDSLPTKKLALTPTRFHTSFVPTKPFLALPQVSSERRRFIPIAFLTPEFMCGDKLRLIADATPYLFGVLTSTMHMAWMRHVTGRLKSDYQYSKDIVYNNYPFPPSPSPKQTAAVEAAAARVLAARAEFPDATLALLYDPLTMPPALAQAHAALDRAVDLCYRPAAFPTELSRLEYLFGLYRQLAEPLLPAPNRRTAPAKARRARKAG</sequence>
<dbReference type="InterPro" id="IPR050953">
    <property type="entry name" value="N4_N6_ade-DNA_methylase"/>
</dbReference>
<evidence type="ECO:0000313" key="8">
    <source>
        <dbReference type="EMBL" id="MBF9223170.1"/>
    </source>
</evidence>
<evidence type="ECO:0000256" key="4">
    <source>
        <dbReference type="ARBA" id="ARBA00047942"/>
    </source>
</evidence>
<dbReference type="InterPro" id="IPR046816">
    <property type="entry name" value="MmeI_Mtase"/>
</dbReference>
<keyword evidence="2" id="KW-0489">Methyltransferase</keyword>
<keyword evidence="3" id="KW-0808">Transferase</keyword>
<feature type="domain" description="MmeI-like C-terminal" evidence="6">
    <location>
        <begin position="338"/>
        <end position="418"/>
    </location>
</feature>
<dbReference type="EC" id="2.1.1.72" evidence="1"/>
<reference evidence="8 9" key="1">
    <citation type="submission" date="2020-11" db="EMBL/GenBank/DDBJ databases">
        <authorList>
            <person name="Kim M.K."/>
        </authorList>
    </citation>
    <scope>NUCLEOTIDE SEQUENCE [LARGE SCALE GENOMIC DNA]</scope>
    <source>
        <strain evidence="8 9">BT662</strain>
    </source>
</reference>
<dbReference type="InterPro" id="IPR046818">
    <property type="entry name" value="MmeI_C"/>
</dbReference>
<dbReference type="InterPro" id="IPR046820">
    <property type="entry name" value="MmeI_TRD"/>
</dbReference>
<dbReference type="Proteomes" id="UP000618931">
    <property type="component" value="Unassembled WGS sequence"/>
</dbReference>
<dbReference type="EMBL" id="JADQDM010000012">
    <property type="protein sequence ID" value="MBF9223170.1"/>
    <property type="molecule type" value="Genomic_DNA"/>
</dbReference>
<name>A0ABS0I8A1_9BACT</name>
<accession>A0ABS0I8A1</accession>
<dbReference type="Pfam" id="PF20467">
    <property type="entry name" value="MmeI_C"/>
    <property type="match status" value="1"/>
</dbReference>
<protein>
    <recommendedName>
        <fullName evidence="1">site-specific DNA-methyltransferase (adenine-specific)</fullName>
        <ecNumber evidence="1">2.1.1.72</ecNumber>
    </recommendedName>
</protein>
<dbReference type="PANTHER" id="PTHR33841:SF1">
    <property type="entry name" value="DNA METHYLTRANSFERASE A"/>
    <property type="match status" value="1"/>
</dbReference>
<evidence type="ECO:0000259" key="6">
    <source>
        <dbReference type="Pfam" id="PF20467"/>
    </source>
</evidence>
<dbReference type="PANTHER" id="PTHR33841">
    <property type="entry name" value="DNA METHYLTRANSFERASE YEEA-RELATED"/>
    <property type="match status" value="1"/>
</dbReference>
<proteinExistence type="predicted"/>